<dbReference type="HOGENOM" id="CLU_3148851_0_0_3"/>
<name>Q3MDD0_TRIV2</name>
<sequence length="48" mass="5112">MNVKLPEKILTILLLLIAVGALTIHPAQEISTSPLGGDKLDTLFNIVS</sequence>
<evidence type="ECO:0000313" key="1">
    <source>
        <dbReference type="EMBL" id="ABA21006.1"/>
    </source>
</evidence>
<accession>Q3MDD0</accession>
<dbReference type="GeneID" id="58724045"/>
<dbReference type="eggNOG" id="COG3307">
    <property type="taxonomic scope" value="Bacteria"/>
</dbReference>
<reference evidence="2" key="1">
    <citation type="journal article" date="2014" name="Stand. Genomic Sci.">
        <title>Complete genome sequence of Anabaena variabilis ATCC 29413.</title>
        <authorList>
            <person name="Thiel T."/>
            <person name="Pratte B.S."/>
            <person name="Zhong J."/>
            <person name="Goodwin L."/>
            <person name="Copeland A."/>
            <person name="Lucas S."/>
            <person name="Han C."/>
            <person name="Pitluck S."/>
            <person name="Land M.L."/>
            <person name="Kyrpides N.C."/>
            <person name="Woyke T."/>
        </authorList>
    </citation>
    <scope>NUCLEOTIDE SEQUENCE [LARGE SCALE GENOMIC DNA]</scope>
    <source>
        <strain evidence="2">ATCC 29413 / PCC 7937</strain>
    </source>
</reference>
<dbReference type="STRING" id="240292.Ava_1382"/>
<dbReference type="AlphaFoldDB" id="Q3MDD0"/>
<dbReference type="Proteomes" id="UP000002533">
    <property type="component" value="Chromosome"/>
</dbReference>
<dbReference type="RefSeq" id="WP_011318208.1">
    <property type="nucleotide sequence ID" value="NC_007413.1"/>
</dbReference>
<dbReference type="KEGG" id="ava:Ava_1382"/>
<gene>
    <name evidence="1" type="ordered locus">Ava_1382</name>
</gene>
<evidence type="ECO:0000313" key="2">
    <source>
        <dbReference type="Proteomes" id="UP000002533"/>
    </source>
</evidence>
<proteinExistence type="predicted"/>
<dbReference type="EMBL" id="CP000117">
    <property type="protein sequence ID" value="ABA21006.1"/>
    <property type="molecule type" value="Genomic_DNA"/>
</dbReference>
<organism evidence="1 2">
    <name type="scientific">Trichormus variabilis (strain ATCC 29413 / PCC 7937)</name>
    <name type="common">Anabaena variabilis</name>
    <dbReference type="NCBI Taxonomy" id="240292"/>
    <lineage>
        <taxon>Bacteria</taxon>
        <taxon>Bacillati</taxon>
        <taxon>Cyanobacteriota</taxon>
        <taxon>Cyanophyceae</taxon>
        <taxon>Nostocales</taxon>
        <taxon>Nostocaceae</taxon>
        <taxon>Trichormus</taxon>
    </lineage>
</organism>
<protein>
    <submittedName>
        <fullName evidence="1">Uncharacterized protein</fullName>
    </submittedName>
</protein>